<protein>
    <submittedName>
        <fullName evidence="1">Uncharacterized protein</fullName>
    </submittedName>
</protein>
<dbReference type="Proteomes" id="UP000281594">
    <property type="component" value="Unassembled WGS sequence"/>
</dbReference>
<dbReference type="EMBL" id="QYCY01000004">
    <property type="protein sequence ID" value="RLV71706.1"/>
    <property type="molecule type" value="Genomic_DNA"/>
</dbReference>
<dbReference type="HOGENOM" id="CLU_1795425_0_0_11"/>
<evidence type="ECO:0000313" key="1">
    <source>
        <dbReference type="EMBL" id="RLV71706.1"/>
    </source>
</evidence>
<gene>
    <name evidence="1" type="ORF">D3C57_144305</name>
</gene>
<sequence>MRRTVPRACSHGSTYVQVPGGDTGLGQALQEGTAAEAEQAPRALDIDHLSTGHRPGFGYTDVYEATSRLIEPVIEQYETDVRRRLVQGMLDAAEAVALGVLGGLDACEGDYDGNEVLCYAAEGLADTYGYRIRELMRTAGRAVK</sequence>
<dbReference type="AlphaFoldDB" id="A0A0A0NUZ7"/>
<organism evidence="1 2">
    <name type="scientific">Streptomyces rapamycinicus (strain ATCC 29253 / DSM 41530 / NRRL 5491 / AYB-994)</name>
    <name type="common">Streptomyces hygroscopicus (strain ATCC 29253)</name>
    <dbReference type="NCBI Taxonomy" id="1343740"/>
    <lineage>
        <taxon>Bacteria</taxon>
        <taxon>Bacillati</taxon>
        <taxon>Actinomycetota</taxon>
        <taxon>Actinomycetes</taxon>
        <taxon>Kitasatosporales</taxon>
        <taxon>Streptomycetaceae</taxon>
        <taxon>Streptomyces</taxon>
        <taxon>Streptomyces violaceusniger group</taxon>
    </lineage>
</organism>
<reference evidence="1 2" key="1">
    <citation type="journal article" date="2018" name="J. Biol. Chem.">
        <title>Discovery of the actinoplanic acid pathway in Streptomyces rapamycinicus reveals a genetically conserved synergism with rapamycin.</title>
        <authorList>
            <person name="Mrak P."/>
            <person name="Krastel P."/>
            <person name="Pivk Lukancic P."/>
            <person name="Tao J."/>
            <person name="Pistorius D."/>
            <person name="Moore C.M."/>
        </authorList>
    </citation>
    <scope>NUCLEOTIDE SEQUENCE [LARGE SCALE GENOMIC DNA]</scope>
    <source>
        <strain evidence="1 2">NRRL 5491</strain>
    </source>
</reference>
<proteinExistence type="predicted"/>
<evidence type="ECO:0000313" key="2">
    <source>
        <dbReference type="Proteomes" id="UP000281594"/>
    </source>
</evidence>
<accession>A0A0A0NUZ7</accession>
<dbReference type="KEGG" id="src:M271_50475"/>
<comment type="caution">
    <text evidence="1">The sequence shown here is derived from an EMBL/GenBank/DDBJ whole genome shotgun (WGS) entry which is preliminary data.</text>
</comment>
<name>A0A0A0NUZ7_STRRN</name>